<reference evidence="1" key="1">
    <citation type="submission" date="2021-01" db="UniProtKB">
        <authorList>
            <consortium name="EnsemblMetazoa"/>
        </authorList>
    </citation>
    <scope>IDENTIFICATION</scope>
</reference>
<dbReference type="EnsemblMetazoa" id="CLYHEMT017944.1">
    <property type="protein sequence ID" value="CLYHEMP017944.1"/>
    <property type="gene ID" value="CLYHEMG017944"/>
</dbReference>
<keyword evidence="2" id="KW-1185">Reference proteome</keyword>
<organism evidence="1 2">
    <name type="scientific">Clytia hemisphaerica</name>
    <dbReference type="NCBI Taxonomy" id="252671"/>
    <lineage>
        <taxon>Eukaryota</taxon>
        <taxon>Metazoa</taxon>
        <taxon>Cnidaria</taxon>
        <taxon>Hydrozoa</taxon>
        <taxon>Hydroidolina</taxon>
        <taxon>Leptothecata</taxon>
        <taxon>Obeliida</taxon>
        <taxon>Clytiidae</taxon>
        <taxon>Clytia</taxon>
    </lineage>
</organism>
<name>A0A7M5X774_9CNID</name>
<proteinExistence type="predicted"/>
<dbReference type="Proteomes" id="UP000594262">
    <property type="component" value="Unplaced"/>
</dbReference>
<sequence>TATRIRTVDGKLQMDLKINFMLLSSSILLCFIYQSFCCLYESQQVETSLNNAISIESVSSAVECILECKSLKKTPFYGENKECYCLDSIQHNSDNTSVNGTIFKKVTNAEEGTANNTKITPSTVPYVDQLVSYQIRGTLSMFCGTDEDTNCEFYGNLKFEIGNRPENQNIEVWSRSGSQRISKQMSLPFALPFSAIFNEYESFATDVDKYVVLDGQIKEWDSNGFDLIADLSGQLFAVKNIFGKSQTKKVSKTDAYAEVTVKIIRV</sequence>
<dbReference type="AlphaFoldDB" id="A0A7M5X774"/>
<accession>A0A7M5X774</accession>
<evidence type="ECO:0000313" key="2">
    <source>
        <dbReference type="Proteomes" id="UP000594262"/>
    </source>
</evidence>
<protein>
    <submittedName>
        <fullName evidence="1">Uncharacterized protein</fullName>
    </submittedName>
</protein>
<evidence type="ECO:0000313" key="1">
    <source>
        <dbReference type="EnsemblMetazoa" id="CLYHEMP017944.1"/>
    </source>
</evidence>